<evidence type="ECO:0000313" key="4">
    <source>
        <dbReference type="Proteomes" id="UP000199438"/>
    </source>
</evidence>
<accession>A0A1I1L3H3</accession>
<dbReference type="EMBL" id="FOKV01000007">
    <property type="protein sequence ID" value="SFC67599.1"/>
    <property type="molecule type" value="Genomic_DNA"/>
</dbReference>
<keyword evidence="2" id="KW-0812">Transmembrane</keyword>
<keyword evidence="4" id="KW-1185">Reference proteome</keyword>
<keyword evidence="2" id="KW-1133">Transmembrane helix</keyword>
<protein>
    <recommendedName>
        <fullName evidence="5">Hydrolase</fullName>
    </recommendedName>
</protein>
<name>A0A1I1L3H3_9FLAO</name>
<evidence type="ECO:0008006" key="5">
    <source>
        <dbReference type="Google" id="ProtNLM"/>
    </source>
</evidence>
<evidence type="ECO:0000313" key="3">
    <source>
        <dbReference type="EMBL" id="SFC67599.1"/>
    </source>
</evidence>
<feature type="coiled-coil region" evidence="1">
    <location>
        <begin position="28"/>
        <end position="58"/>
    </location>
</feature>
<keyword evidence="1" id="KW-0175">Coiled coil</keyword>
<sequence length="166" mass="19385">MKNKILLYLFIFAALFAIFIYVNDKKILDDQTQRIVSLQKQLDELEAEKENAKTMGSEDFYDFSLKRNEPAITYFENNGFEAAEIERKVQDVLIDMNKSSEDNKMVPFEGMSGPMRINKVKLLNHKWLIANFTDGEHWGEILLKYYINEDGSVEFEALNSFLYATE</sequence>
<dbReference type="STRING" id="1334022.SAMN04487907_10735"/>
<feature type="transmembrane region" description="Helical" evidence="2">
    <location>
        <begin position="5"/>
        <end position="22"/>
    </location>
</feature>
<proteinExistence type="predicted"/>
<dbReference type="AlphaFoldDB" id="A0A1I1L3H3"/>
<organism evidence="3 4">
    <name type="scientific">Zunongwangia mangrovi</name>
    <dbReference type="NCBI Taxonomy" id="1334022"/>
    <lineage>
        <taxon>Bacteria</taxon>
        <taxon>Pseudomonadati</taxon>
        <taxon>Bacteroidota</taxon>
        <taxon>Flavobacteriia</taxon>
        <taxon>Flavobacteriales</taxon>
        <taxon>Flavobacteriaceae</taxon>
        <taxon>Zunongwangia</taxon>
    </lineage>
</organism>
<gene>
    <name evidence="3" type="ORF">SAMN04487907_10735</name>
</gene>
<evidence type="ECO:0000256" key="2">
    <source>
        <dbReference type="SAM" id="Phobius"/>
    </source>
</evidence>
<keyword evidence="2" id="KW-0472">Membrane</keyword>
<evidence type="ECO:0000256" key="1">
    <source>
        <dbReference type="SAM" id="Coils"/>
    </source>
</evidence>
<dbReference type="RefSeq" id="WP_245758647.1">
    <property type="nucleotide sequence ID" value="NZ_FOKV01000007.1"/>
</dbReference>
<dbReference type="Proteomes" id="UP000199438">
    <property type="component" value="Unassembled WGS sequence"/>
</dbReference>
<reference evidence="4" key="1">
    <citation type="submission" date="2016-10" db="EMBL/GenBank/DDBJ databases">
        <authorList>
            <person name="Varghese N."/>
            <person name="Submissions S."/>
        </authorList>
    </citation>
    <scope>NUCLEOTIDE SEQUENCE [LARGE SCALE GENOMIC DNA]</scope>
    <source>
        <strain evidence="4">DSM 24499</strain>
    </source>
</reference>